<name>A0ABU9CH21_9BURK</name>
<keyword evidence="4" id="KW-1185">Reference proteome</keyword>
<accession>A0ABU9CH21</accession>
<dbReference type="PROSITE" id="PS51257">
    <property type="entry name" value="PROKAR_LIPOPROTEIN"/>
    <property type="match status" value="1"/>
</dbReference>
<evidence type="ECO:0000313" key="4">
    <source>
        <dbReference type="Proteomes" id="UP001365405"/>
    </source>
</evidence>
<dbReference type="Proteomes" id="UP001365405">
    <property type="component" value="Unassembled WGS sequence"/>
</dbReference>
<evidence type="ECO:0000256" key="1">
    <source>
        <dbReference type="SAM" id="MobiDB-lite"/>
    </source>
</evidence>
<gene>
    <name evidence="3" type="ORF">AACH10_12985</name>
</gene>
<feature type="region of interest" description="Disordered" evidence="1">
    <location>
        <begin position="538"/>
        <end position="557"/>
    </location>
</feature>
<feature type="chain" id="PRO_5047378068" description="Carboxypeptidase regulatory-like domain-containing protein" evidence="2">
    <location>
        <begin position="28"/>
        <end position="557"/>
    </location>
</feature>
<dbReference type="RefSeq" id="WP_341410850.1">
    <property type="nucleotide sequence ID" value="NZ_JBBUTH010000007.1"/>
</dbReference>
<feature type="signal peptide" evidence="2">
    <location>
        <begin position="1"/>
        <end position="27"/>
    </location>
</feature>
<reference evidence="3 4" key="1">
    <citation type="submission" date="2024-04" db="EMBL/GenBank/DDBJ databases">
        <title>Novel species of the genus Ideonella isolated from streams.</title>
        <authorList>
            <person name="Lu H."/>
        </authorList>
    </citation>
    <scope>NUCLEOTIDE SEQUENCE [LARGE SCALE GENOMIC DNA]</scope>
    <source>
        <strain evidence="3 4">DXS22W</strain>
    </source>
</reference>
<comment type="caution">
    <text evidence="3">The sequence shown here is derived from an EMBL/GenBank/DDBJ whole genome shotgun (WGS) entry which is preliminary data.</text>
</comment>
<evidence type="ECO:0000256" key="2">
    <source>
        <dbReference type="SAM" id="SignalP"/>
    </source>
</evidence>
<dbReference type="EMBL" id="JBBUTH010000007">
    <property type="protein sequence ID" value="MEK8051159.1"/>
    <property type="molecule type" value="Genomic_DNA"/>
</dbReference>
<sequence length="557" mass="57540">MKHTSALVRFSASLAPLAVLLSLTACGGGSGSDEPATVTLEGQVIKGPVVGATVVAYRVGADGQRGAELARTTSIAGGTYRLVVPADAATLLVQATGGTYDHEAIEGVDSTPLDTPLRSWTTLTAGSSGSRTVHLTPLTETAVRRALAAKDGATAANLAAAASAVVSEAALGNTDLVTTTPVLSGSTNAYGQAVLRLARLMLYAGNLDSILATYAQAVPGDQAVLATGALPGTFSATALNGTHWRSDCKPGAGRASEASGQAFNYQSRVETAAYDSTGTDHEYRVSTETGYFSDAACTQPVAMVSDAYAADLRSDRVRFTALVKLADGSSAYRYTRTTVTHSTGVQRESTGMLKLDGSGSSRRLVRADGYSEALGVNFSGATGFGLASGSDIPERYQNSLVLANAWYQPCVTGSGTATVPEWNISYPYASYRPGVAVGNMGATTPLLYTYQTEVVYFSDAACQSAVLIDGARGDHRMTLESWVTLADGSTAVRGTQVSTLTDSSGSQTVNRYKVLLRLNSSEGVDTLDAATSTAGATAYPEGSSLRRHTAGWQAGGR</sequence>
<keyword evidence="2" id="KW-0732">Signal</keyword>
<protein>
    <recommendedName>
        <fullName evidence="5">Carboxypeptidase regulatory-like domain-containing protein</fullName>
    </recommendedName>
</protein>
<organism evidence="3 4">
    <name type="scientific">Pseudaquabacterium inlustre</name>
    <dbReference type="NCBI Taxonomy" id="2984192"/>
    <lineage>
        <taxon>Bacteria</taxon>
        <taxon>Pseudomonadati</taxon>
        <taxon>Pseudomonadota</taxon>
        <taxon>Betaproteobacteria</taxon>
        <taxon>Burkholderiales</taxon>
        <taxon>Sphaerotilaceae</taxon>
        <taxon>Pseudaquabacterium</taxon>
    </lineage>
</organism>
<proteinExistence type="predicted"/>
<evidence type="ECO:0008006" key="5">
    <source>
        <dbReference type="Google" id="ProtNLM"/>
    </source>
</evidence>
<evidence type="ECO:0000313" key="3">
    <source>
        <dbReference type="EMBL" id="MEK8051159.1"/>
    </source>
</evidence>